<dbReference type="AlphaFoldDB" id="A0A430AIE5"/>
<comment type="caution">
    <text evidence="10">The sequence shown here is derived from an EMBL/GenBank/DDBJ whole genome shotgun (WGS) entry which is preliminary data.</text>
</comment>
<dbReference type="Gene3D" id="3.40.640.10">
    <property type="entry name" value="Type I PLP-dependent aspartate aminotransferase-like (Major domain)"/>
    <property type="match status" value="1"/>
</dbReference>
<keyword evidence="5" id="KW-0663">Pyridoxal phosphate</keyword>
<evidence type="ECO:0000256" key="8">
    <source>
        <dbReference type="ARBA" id="ARBA00050776"/>
    </source>
</evidence>
<dbReference type="PANTHER" id="PTHR11601:SF34">
    <property type="entry name" value="CYSTEINE DESULFURASE"/>
    <property type="match status" value="1"/>
</dbReference>
<gene>
    <name evidence="10" type="ORF">CBF30_00555</name>
</gene>
<evidence type="ECO:0000256" key="2">
    <source>
        <dbReference type="ARBA" id="ARBA00006490"/>
    </source>
</evidence>
<dbReference type="RefSeq" id="WP_126821700.1">
    <property type="nucleotide sequence ID" value="NZ_JBHLWU010000001.1"/>
</dbReference>
<evidence type="ECO:0000256" key="4">
    <source>
        <dbReference type="ARBA" id="ARBA00022723"/>
    </source>
</evidence>
<comment type="cofactor">
    <cofactor evidence="1">
        <name>pyridoxal 5'-phosphate</name>
        <dbReference type="ChEBI" id="CHEBI:597326"/>
    </cofactor>
</comment>
<dbReference type="PANTHER" id="PTHR11601">
    <property type="entry name" value="CYSTEINE DESULFURYLASE FAMILY MEMBER"/>
    <property type="match status" value="1"/>
</dbReference>
<protein>
    <submittedName>
        <fullName evidence="10">Cysteine desulfurase NifS</fullName>
    </submittedName>
</protein>
<dbReference type="Proteomes" id="UP000288669">
    <property type="component" value="Unassembled WGS sequence"/>
</dbReference>
<dbReference type="InterPro" id="IPR000192">
    <property type="entry name" value="Aminotrans_V_dom"/>
</dbReference>
<dbReference type="OrthoDB" id="9808002at2"/>
<dbReference type="NCBIfam" id="NF002806">
    <property type="entry name" value="PRK02948.1"/>
    <property type="match status" value="1"/>
</dbReference>
<evidence type="ECO:0000256" key="3">
    <source>
        <dbReference type="ARBA" id="ARBA00022679"/>
    </source>
</evidence>
<evidence type="ECO:0000256" key="7">
    <source>
        <dbReference type="ARBA" id="ARBA00023014"/>
    </source>
</evidence>
<keyword evidence="11" id="KW-1185">Reference proteome</keyword>
<dbReference type="Pfam" id="PF00266">
    <property type="entry name" value="Aminotran_5"/>
    <property type="match status" value="1"/>
</dbReference>
<dbReference type="InterPro" id="IPR015422">
    <property type="entry name" value="PyrdxlP-dep_Trfase_small"/>
</dbReference>
<dbReference type="GO" id="GO:0051536">
    <property type="term" value="F:iron-sulfur cluster binding"/>
    <property type="evidence" value="ECO:0007669"/>
    <property type="project" value="UniProtKB-KW"/>
</dbReference>
<proteinExistence type="inferred from homology"/>
<comment type="catalytic activity">
    <reaction evidence="8">
        <text>(sulfur carrier)-H + L-cysteine = (sulfur carrier)-SH + L-alanine</text>
        <dbReference type="Rhea" id="RHEA:43892"/>
        <dbReference type="Rhea" id="RHEA-COMP:14737"/>
        <dbReference type="Rhea" id="RHEA-COMP:14739"/>
        <dbReference type="ChEBI" id="CHEBI:29917"/>
        <dbReference type="ChEBI" id="CHEBI:35235"/>
        <dbReference type="ChEBI" id="CHEBI:57972"/>
        <dbReference type="ChEBI" id="CHEBI:64428"/>
        <dbReference type="EC" id="2.8.1.7"/>
    </reaction>
</comment>
<sequence length="381" mass="41839">MKPIYLDNAATTPMHTAVVATMFEAMKEDFGNPSSVHQFGRKAHGKLEVARSQIAKSIGAKETEIFFTSGGTEGDNYAIMQTAFLRKEFGKHLITTAVEHHAVLHTMEFLETQGFEVTYLSVDDTGQIDLDELKAALRPDTILVSIMFANNEIGTIYPINEIGAILSEHQAYFHTDAVQAYGCLDIDVKELNVNFLSVSAHKISGPKGVGFLYMKEATPLPPLMHGGDQETKKRAGTENLPGIIGFSQAVRLLSSDQKEKNALHYEELRTQLLNALAAENIEFEVNGDASQRLPHILNLWIKGIPNDLLLVHLDLMGISISTGSACTAGNVEPSHVLSAMYGTKNPLIKESIRISFGKQTTSDEITYLASCLNKIVHKIKK</sequence>
<dbReference type="Gene3D" id="1.10.260.50">
    <property type="match status" value="1"/>
</dbReference>
<evidence type="ECO:0000313" key="10">
    <source>
        <dbReference type="EMBL" id="RSU07764.1"/>
    </source>
</evidence>
<dbReference type="GO" id="GO:0046872">
    <property type="term" value="F:metal ion binding"/>
    <property type="evidence" value="ECO:0007669"/>
    <property type="project" value="UniProtKB-KW"/>
</dbReference>
<keyword evidence="6" id="KW-0408">Iron</keyword>
<organism evidence="10 11">
    <name type="scientific">Vagococcus entomophilus</name>
    <dbReference type="NCBI Taxonomy" id="1160095"/>
    <lineage>
        <taxon>Bacteria</taxon>
        <taxon>Bacillati</taxon>
        <taxon>Bacillota</taxon>
        <taxon>Bacilli</taxon>
        <taxon>Lactobacillales</taxon>
        <taxon>Enterococcaceae</taxon>
        <taxon>Vagococcus</taxon>
    </lineage>
</organism>
<name>A0A430AIE5_9ENTE</name>
<evidence type="ECO:0000256" key="6">
    <source>
        <dbReference type="ARBA" id="ARBA00023004"/>
    </source>
</evidence>
<feature type="domain" description="Aminotransferase class V" evidence="9">
    <location>
        <begin position="4"/>
        <end position="368"/>
    </location>
</feature>
<dbReference type="FunFam" id="3.40.640.10:FF:000084">
    <property type="entry name" value="IscS-like cysteine desulfurase"/>
    <property type="match status" value="1"/>
</dbReference>
<dbReference type="GO" id="GO:0031071">
    <property type="term" value="F:cysteine desulfurase activity"/>
    <property type="evidence" value="ECO:0007669"/>
    <property type="project" value="UniProtKB-EC"/>
</dbReference>
<evidence type="ECO:0000259" key="9">
    <source>
        <dbReference type="Pfam" id="PF00266"/>
    </source>
</evidence>
<dbReference type="InterPro" id="IPR016454">
    <property type="entry name" value="Cysteine_dSase"/>
</dbReference>
<comment type="similarity">
    <text evidence="2">Belongs to the class-V pyridoxal-phosphate-dependent aminotransferase family. NifS/IscS subfamily.</text>
</comment>
<dbReference type="EMBL" id="NGJZ01000001">
    <property type="protein sequence ID" value="RSU07764.1"/>
    <property type="molecule type" value="Genomic_DNA"/>
</dbReference>
<accession>A0A430AIE5</accession>
<dbReference type="InterPro" id="IPR015424">
    <property type="entry name" value="PyrdxlP-dep_Trfase"/>
</dbReference>
<keyword evidence="3" id="KW-0808">Transferase</keyword>
<reference evidence="10 11" key="1">
    <citation type="submission" date="2017-05" db="EMBL/GenBank/DDBJ databases">
        <title>Vagococcus spp. assemblies.</title>
        <authorList>
            <person name="Gulvik C.A."/>
        </authorList>
    </citation>
    <scope>NUCLEOTIDE SEQUENCE [LARGE SCALE GENOMIC DNA]</scope>
    <source>
        <strain evidence="10 11">DSM 24756</strain>
    </source>
</reference>
<dbReference type="SUPFAM" id="SSF53383">
    <property type="entry name" value="PLP-dependent transferases"/>
    <property type="match status" value="1"/>
</dbReference>
<evidence type="ECO:0000256" key="1">
    <source>
        <dbReference type="ARBA" id="ARBA00001933"/>
    </source>
</evidence>
<keyword evidence="7" id="KW-0411">Iron-sulfur</keyword>
<keyword evidence="4" id="KW-0479">Metal-binding</keyword>
<dbReference type="InterPro" id="IPR015421">
    <property type="entry name" value="PyrdxlP-dep_Trfase_major"/>
</dbReference>
<evidence type="ECO:0000313" key="11">
    <source>
        <dbReference type="Proteomes" id="UP000288669"/>
    </source>
</evidence>
<dbReference type="PIRSF" id="PIRSF005572">
    <property type="entry name" value="NifS"/>
    <property type="match status" value="1"/>
</dbReference>
<dbReference type="Gene3D" id="3.90.1150.10">
    <property type="entry name" value="Aspartate Aminotransferase, domain 1"/>
    <property type="match status" value="1"/>
</dbReference>
<evidence type="ECO:0000256" key="5">
    <source>
        <dbReference type="ARBA" id="ARBA00022898"/>
    </source>
</evidence>